<protein>
    <recommendedName>
        <fullName evidence="3">Peptidase M56 domain-containing protein</fullName>
    </recommendedName>
</protein>
<evidence type="ECO:0000256" key="1">
    <source>
        <dbReference type="PROSITE-ProRule" id="PRU01360"/>
    </source>
</evidence>
<keyword evidence="1" id="KW-1134">Transmembrane beta strand</keyword>
<keyword evidence="1 2" id="KW-0812">Transmembrane</keyword>
<keyword evidence="5" id="KW-1185">Reference proteome</keyword>
<dbReference type="InterPro" id="IPR037066">
    <property type="entry name" value="Plug_dom_sf"/>
</dbReference>
<keyword evidence="1" id="KW-0813">Transport</keyword>
<evidence type="ECO:0000259" key="3">
    <source>
        <dbReference type="Pfam" id="PF05569"/>
    </source>
</evidence>
<feature type="domain" description="Peptidase M56" evidence="3">
    <location>
        <begin position="122"/>
        <end position="258"/>
    </location>
</feature>
<dbReference type="PANTHER" id="PTHR34978">
    <property type="entry name" value="POSSIBLE SENSOR-TRANSDUCER PROTEIN BLAR"/>
    <property type="match status" value="1"/>
</dbReference>
<dbReference type="PROSITE" id="PS52016">
    <property type="entry name" value="TONB_DEPENDENT_REC_3"/>
    <property type="match status" value="1"/>
</dbReference>
<dbReference type="STRING" id="1562970.ING2E5B_0853"/>
<comment type="subcellular location">
    <subcellularLocation>
        <location evidence="1">Cell outer membrane</location>
        <topology evidence="1">Multi-pass membrane protein</topology>
    </subcellularLocation>
</comment>
<dbReference type="PANTHER" id="PTHR34978:SF3">
    <property type="entry name" value="SLR0241 PROTEIN"/>
    <property type="match status" value="1"/>
</dbReference>
<dbReference type="InterPro" id="IPR052173">
    <property type="entry name" value="Beta-lactam_resp_regulator"/>
</dbReference>
<evidence type="ECO:0000313" key="5">
    <source>
        <dbReference type="Proteomes" id="UP000032417"/>
    </source>
</evidence>
<dbReference type="SUPFAM" id="SSF56935">
    <property type="entry name" value="Porins"/>
    <property type="match status" value="1"/>
</dbReference>
<dbReference type="InterPro" id="IPR008756">
    <property type="entry name" value="Peptidase_M56"/>
</dbReference>
<keyword evidence="1" id="KW-0998">Cell outer membrane</keyword>
<accession>A0A098BZM6</accession>
<name>A0A098BZM6_9BACT</name>
<dbReference type="AlphaFoldDB" id="A0A098BZM6"/>
<dbReference type="Proteomes" id="UP000032417">
    <property type="component" value="Chromosome 1"/>
</dbReference>
<gene>
    <name evidence="4" type="ORF">ING2E5B_0853</name>
</gene>
<dbReference type="CDD" id="cd07341">
    <property type="entry name" value="M56_BlaR1_MecR1_like"/>
    <property type="match status" value="1"/>
</dbReference>
<dbReference type="Gene3D" id="2.170.130.10">
    <property type="entry name" value="TonB-dependent receptor, plug domain"/>
    <property type="match status" value="2"/>
</dbReference>
<evidence type="ECO:0000313" key="4">
    <source>
        <dbReference type="EMBL" id="CEA15616.1"/>
    </source>
</evidence>
<feature type="transmembrane region" description="Helical" evidence="2">
    <location>
        <begin position="270"/>
        <end position="288"/>
    </location>
</feature>
<sequence length="485" mass="55669">MEPVLLYMLRSSIILSLFYGFYKLFFCKNTFHTVNRCLLIIILFISVILPFFHFDFLPNNVQEGSSYIMDLSLLESFDQLEVNQHSTVIPWILIISTILLSGALFFLCRYIIGLIQIIKIIQGSEKHLITYNINLCISDSEVAPFSWLNYIVISRRDYNTDIDGAIIRHEKVHILKNHSADLILVDLFTCLFWFNPFSWLLKREIQSVHEFQADEEVINNGVDIKLYQLLLIRKSVGEHTFALANNFRKRDLHKRITMMIKTKTNNRKKWAYTAVLPVLLLSMIVLSIPKLNAQTVEEEPAKPIKVVRTLSMDSVLVEVDTDVVKISETKIDTLTRVRKEIQTEIQLRGEGVDNLLYIVDGEKVTKEAIKKINPNDILAVNVLKSKASIEQYGEEGKDGVIIITTKSNPNISEIEINEGVKKNIEKRLIIIDGEKMPKDFDLNIKDSTDIESVTVLKDEPAVDKYGEEGNNGVIIIKRKIKKQTK</sequence>
<dbReference type="Pfam" id="PF05569">
    <property type="entry name" value="Peptidase_M56"/>
    <property type="match status" value="1"/>
</dbReference>
<keyword evidence="1 2" id="KW-0472">Membrane</keyword>
<feature type="transmembrane region" description="Helical" evidence="2">
    <location>
        <begin position="37"/>
        <end position="54"/>
    </location>
</feature>
<dbReference type="GO" id="GO:0009279">
    <property type="term" value="C:cell outer membrane"/>
    <property type="evidence" value="ECO:0007669"/>
    <property type="project" value="UniProtKB-SubCell"/>
</dbReference>
<evidence type="ECO:0000256" key="2">
    <source>
        <dbReference type="SAM" id="Phobius"/>
    </source>
</evidence>
<dbReference type="KEGG" id="pbt:ING2E5B_0853"/>
<reference evidence="4 5" key="1">
    <citation type="submission" date="2014-08" db="EMBL/GenBank/DDBJ databases">
        <authorList>
            <person name="Wibberg D."/>
        </authorList>
    </citation>
    <scope>NUCLEOTIDE SEQUENCE [LARGE SCALE GENOMIC DNA]</scope>
    <source>
        <strain evidence="5">ING2-E5B</strain>
    </source>
</reference>
<keyword evidence="2" id="KW-1133">Transmembrane helix</keyword>
<dbReference type="EMBL" id="LN515532">
    <property type="protein sequence ID" value="CEA15616.1"/>
    <property type="molecule type" value="Genomic_DNA"/>
</dbReference>
<feature type="transmembrane region" description="Helical" evidence="2">
    <location>
        <begin position="88"/>
        <end position="112"/>
    </location>
</feature>
<comment type="similarity">
    <text evidence="1">Belongs to the TonB-dependent receptor family.</text>
</comment>
<dbReference type="InterPro" id="IPR039426">
    <property type="entry name" value="TonB-dep_rcpt-like"/>
</dbReference>
<organism evidence="4 5">
    <name type="scientific">Fermentimonas caenicola</name>
    <dbReference type="NCBI Taxonomy" id="1562970"/>
    <lineage>
        <taxon>Bacteria</taxon>
        <taxon>Pseudomonadati</taxon>
        <taxon>Bacteroidota</taxon>
        <taxon>Bacteroidia</taxon>
        <taxon>Bacteroidales</taxon>
        <taxon>Dysgonomonadaceae</taxon>
        <taxon>Fermentimonas</taxon>
    </lineage>
</organism>
<dbReference type="OrthoDB" id="1108421at2"/>
<feature type="transmembrane region" description="Helical" evidence="2">
    <location>
        <begin position="6"/>
        <end position="25"/>
    </location>
</feature>
<proteinExistence type="inferred from homology"/>
<dbReference type="HOGENOM" id="CLU_013798_3_1_10"/>